<dbReference type="AlphaFoldDB" id="A0A1Z4LYE0"/>
<dbReference type="EMBL" id="AP018227">
    <property type="protein sequence ID" value="BAY86232.1"/>
    <property type="molecule type" value="Genomic_DNA"/>
</dbReference>
<dbReference type="InterPro" id="IPR037523">
    <property type="entry name" value="VOC_core"/>
</dbReference>
<keyword evidence="3" id="KW-1185">Reference proteome</keyword>
<evidence type="ECO:0000313" key="2">
    <source>
        <dbReference type="EMBL" id="BAY86232.1"/>
    </source>
</evidence>
<proteinExistence type="predicted"/>
<accession>A0A1Z4LYE0</accession>
<dbReference type="PROSITE" id="PS51819">
    <property type="entry name" value="VOC"/>
    <property type="match status" value="1"/>
</dbReference>
<dbReference type="InterPro" id="IPR029068">
    <property type="entry name" value="Glyas_Bleomycin-R_OHBP_Dase"/>
</dbReference>
<sequence length="118" mass="13254">MIVNQITLNLIVIRAEDLNRSKKFYEKLGINFSYEQHGNGEKHLCAMLEGIVLEIYPSSNNIDSSGVRLGFQVSSVDKTIEELQAIETVIVSSPKDSQWGRRAVILDPDGHKIELVEL</sequence>
<evidence type="ECO:0000313" key="3">
    <source>
        <dbReference type="Proteomes" id="UP000218418"/>
    </source>
</evidence>
<organism evidence="2 3">
    <name type="scientific">Calothrix parasitica NIES-267</name>
    <dbReference type="NCBI Taxonomy" id="1973488"/>
    <lineage>
        <taxon>Bacteria</taxon>
        <taxon>Bacillati</taxon>
        <taxon>Cyanobacteriota</taxon>
        <taxon>Cyanophyceae</taxon>
        <taxon>Nostocales</taxon>
        <taxon>Calotrichaceae</taxon>
        <taxon>Calothrix</taxon>
    </lineage>
</organism>
<dbReference type="Pfam" id="PF12681">
    <property type="entry name" value="Glyoxalase_2"/>
    <property type="match status" value="1"/>
</dbReference>
<protein>
    <recommendedName>
        <fullName evidence="1">VOC domain-containing protein</fullName>
    </recommendedName>
</protein>
<dbReference type="Proteomes" id="UP000218418">
    <property type="component" value="Chromosome"/>
</dbReference>
<reference evidence="2 3" key="1">
    <citation type="submission" date="2017-06" db="EMBL/GenBank/DDBJ databases">
        <title>Genome sequencing of cyanobaciteial culture collection at National Institute for Environmental Studies (NIES).</title>
        <authorList>
            <person name="Hirose Y."/>
            <person name="Shimura Y."/>
            <person name="Fujisawa T."/>
            <person name="Nakamura Y."/>
            <person name="Kawachi M."/>
        </authorList>
    </citation>
    <scope>NUCLEOTIDE SEQUENCE [LARGE SCALE GENOMIC DNA]</scope>
    <source>
        <strain evidence="2 3">NIES-267</strain>
    </source>
</reference>
<gene>
    <name evidence="2" type="ORF">NIES267_57380</name>
</gene>
<dbReference type="Gene3D" id="3.10.180.10">
    <property type="entry name" value="2,3-Dihydroxybiphenyl 1,2-Dioxygenase, domain 1"/>
    <property type="match status" value="1"/>
</dbReference>
<dbReference type="SUPFAM" id="SSF54593">
    <property type="entry name" value="Glyoxalase/Bleomycin resistance protein/Dihydroxybiphenyl dioxygenase"/>
    <property type="match status" value="1"/>
</dbReference>
<dbReference type="InterPro" id="IPR025870">
    <property type="entry name" value="Glyoxalase-like_dom"/>
</dbReference>
<name>A0A1Z4LYE0_9CYAN</name>
<dbReference type="PANTHER" id="PTHR36503:SF3">
    <property type="entry name" value="BLR0126 PROTEIN"/>
    <property type="match status" value="1"/>
</dbReference>
<dbReference type="PANTHER" id="PTHR36503">
    <property type="entry name" value="BLR2520 PROTEIN"/>
    <property type="match status" value="1"/>
</dbReference>
<evidence type="ECO:0000259" key="1">
    <source>
        <dbReference type="PROSITE" id="PS51819"/>
    </source>
</evidence>
<feature type="domain" description="VOC" evidence="1">
    <location>
        <begin position="7"/>
        <end position="118"/>
    </location>
</feature>